<gene>
    <name evidence="1" type="ORF">SAMN05421875_101179</name>
</gene>
<dbReference type="Proteomes" id="UP000199002">
    <property type="component" value="Unassembled WGS sequence"/>
</dbReference>
<protein>
    <submittedName>
        <fullName evidence="1">Uncharacterized protein</fullName>
    </submittedName>
</protein>
<proteinExistence type="predicted"/>
<keyword evidence="2" id="KW-1185">Reference proteome</keyword>
<dbReference type="AlphaFoldDB" id="A0A1H3VI79"/>
<evidence type="ECO:0000313" key="2">
    <source>
        <dbReference type="Proteomes" id="UP000199002"/>
    </source>
</evidence>
<dbReference type="PROSITE" id="PS51257">
    <property type="entry name" value="PROKAR_LIPOPROTEIN"/>
    <property type="match status" value="1"/>
</dbReference>
<accession>A0A1H3VI79</accession>
<organism evidence="1 2">
    <name type="scientific">Acidovorax soli</name>
    <dbReference type="NCBI Taxonomy" id="592050"/>
    <lineage>
        <taxon>Bacteria</taxon>
        <taxon>Pseudomonadati</taxon>
        <taxon>Pseudomonadota</taxon>
        <taxon>Betaproteobacteria</taxon>
        <taxon>Burkholderiales</taxon>
        <taxon>Comamonadaceae</taxon>
        <taxon>Acidovorax</taxon>
    </lineage>
</organism>
<dbReference type="EMBL" id="FNQJ01000001">
    <property type="protein sequence ID" value="SDZ74476.1"/>
    <property type="molecule type" value="Genomic_DNA"/>
</dbReference>
<sequence length="195" mass="18395">MMKLKKMAMAGLVVSGGILLSACGGGGSSSPAMVAQTNTTATIDKTSGAAIVPAVIDKPITFSSGVPLLGTSSSTTVTIGGTGAAPTFNIGSAGATATGDMTFGSCIFTVKTSTFLAGHALSVGKVITINPCSLTVGTSGTPVGTSANLPVTLVLGTTSSAALTLPALIGSDGSVAVNGATVGTTPVVSATGAGG</sequence>
<evidence type="ECO:0000313" key="1">
    <source>
        <dbReference type="EMBL" id="SDZ74476.1"/>
    </source>
</evidence>
<name>A0A1H3VI79_9BURK</name>
<reference evidence="2" key="1">
    <citation type="submission" date="2016-10" db="EMBL/GenBank/DDBJ databases">
        <authorList>
            <person name="Varghese N."/>
            <person name="Submissions S."/>
        </authorList>
    </citation>
    <scope>NUCLEOTIDE SEQUENCE [LARGE SCALE GENOMIC DNA]</scope>
    <source>
        <strain evidence="2">DSM 25157</strain>
    </source>
</reference>